<feature type="transmembrane region" description="Helical" evidence="13">
    <location>
        <begin position="130"/>
        <end position="151"/>
    </location>
</feature>
<dbReference type="GO" id="GO:0042910">
    <property type="term" value="F:xenobiotic transmembrane transporter activity"/>
    <property type="evidence" value="ECO:0007669"/>
    <property type="project" value="InterPro"/>
</dbReference>
<dbReference type="NCBIfam" id="TIGR00797">
    <property type="entry name" value="matE"/>
    <property type="match status" value="1"/>
</dbReference>
<evidence type="ECO:0000256" key="11">
    <source>
        <dbReference type="ARBA" id="ARBA00023136"/>
    </source>
</evidence>
<dbReference type="EMBL" id="DWYC01000013">
    <property type="protein sequence ID" value="HJB56132.1"/>
    <property type="molecule type" value="Genomic_DNA"/>
</dbReference>
<feature type="transmembrane region" description="Helical" evidence="13">
    <location>
        <begin position="316"/>
        <end position="343"/>
    </location>
</feature>
<evidence type="ECO:0000256" key="3">
    <source>
        <dbReference type="ARBA" id="ARBA00010199"/>
    </source>
</evidence>
<sequence length="470" mass="49878">MTKDLTSGRPMGLLLSFGLPTLLGMLFQQFYNLMDTMIVGKLLGASALASVGSTSSINFLVIGFCMGVCNGFAIPVAQRVGANDPVQMRRYVANAFYLSAGFSLVLAAVTGLACRGILTVMNTPPDIFEGAYQYIFIIFLGIPTTFLYNLLAGVIRSLGDSKTPVYFLALSSGLNIFLDFALILWFDSGVAGAAIATVVSQGISGAACLAYMWKKYPVLHMTREERRFDPASCGRLCGIGVPMGLQYSITAIGSIMLQSAVNTLGSTYVAAVAAGSKMYQLLACPFDAMGATMATYCGQNVGAWRLERLGQGIRSCAVLGAVYSAAALGAMLLFSDACALLFLDPAEPALVQLTVLTSQYILISTAFFFPLSLVNIVRFSIQGMGYSVFAILAGVLEMLARTGVAYFLVPSLGYTAACFASPTAWVCADLFLIPACMVCIARLRRRSAKLSPEAPSASDIPCAARSRAYS</sequence>
<keyword evidence="8 13" id="KW-0812">Transmembrane</keyword>
<dbReference type="InterPro" id="IPR050222">
    <property type="entry name" value="MATE_MdtK"/>
</dbReference>
<comment type="function">
    <text evidence="1">Multidrug efflux pump.</text>
</comment>
<keyword evidence="6" id="KW-0050">Antiport</keyword>
<evidence type="ECO:0000256" key="7">
    <source>
        <dbReference type="ARBA" id="ARBA00022475"/>
    </source>
</evidence>
<keyword evidence="5" id="KW-0813">Transport</keyword>
<dbReference type="PANTHER" id="PTHR43298:SF2">
    <property type="entry name" value="FMN_FAD EXPORTER YEEO-RELATED"/>
    <property type="match status" value="1"/>
</dbReference>
<evidence type="ECO:0000256" key="6">
    <source>
        <dbReference type="ARBA" id="ARBA00022449"/>
    </source>
</evidence>
<keyword evidence="11 13" id="KW-0472">Membrane</keyword>
<evidence type="ECO:0000256" key="13">
    <source>
        <dbReference type="SAM" id="Phobius"/>
    </source>
</evidence>
<evidence type="ECO:0000256" key="9">
    <source>
        <dbReference type="ARBA" id="ARBA00022989"/>
    </source>
</evidence>
<comment type="similarity">
    <text evidence="3">Belongs to the multi antimicrobial extrusion (MATE) (TC 2.A.66.1) family.</text>
</comment>
<evidence type="ECO:0000256" key="8">
    <source>
        <dbReference type="ARBA" id="ARBA00022692"/>
    </source>
</evidence>
<dbReference type="InterPro" id="IPR002528">
    <property type="entry name" value="MATE_fam"/>
</dbReference>
<feature type="transmembrane region" description="Helical" evidence="13">
    <location>
        <begin position="414"/>
        <end position="441"/>
    </location>
</feature>
<evidence type="ECO:0000256" key="4">
    <source>
        <dbReference type="ARBA" id="ARBA00020268"/>
    </source>
</evidence>
<dbReference type="AlphaFoldDB" id="A0A9D2M8S0"/>
<dbReference type="PANTHER" id="PTHR43298">
    <property type="entry name" value="MULTIDRUG RESISTANCE PROTEIN NORM-RELATED"/>
    <property type="match status" value="1"/>
</dbReference>
<evidence type="ECO:0000313" key="14">
    <source>
        <dbReference type="EMBL" id="HJB56132.1"/>
    </source>
</evidence>
<feature type="transmembrane region" description="Helical" evidence="13">
    <location>
        <begin position="192"/>
        <end position="213"/>
    </location>
</feature>
<dbReference type="Pfam" id="PF01554">
    <property type="entry name" value="MatE"/>
    <property type="match status" value="2"/>
</dbReference>
<feature type="transmembrane region" description="Helical" evidence="13">
    <location>
        <begin position="95"/>
        <end position="118"/>
    </location>
</feature>
<gene>
    <name evidence="14" type="ORF">H9714_01120</name>
</gene>
<comment type="subcellular location">
    <subcellularLocation>
        <location evidence="2">Cell membrane</location>
        <topology evidence="2">Multi-pass membrane protein</topology>
    </subcellularLocation>
</comment>
<keyword evidence="10" id="KW-0406">Ion transport</keyword>
<dbReference type="Proteomes" id="UP000824208">
    <property type="component" value="Unassembled WGS sequence"/>
</dbReference>
<dbReference type="PIRSF" id="PIRSF006603">
    <property type="entry name" value="DinF"/>
    <property type="match status" value="1"/>
</dbReference>
<accession>A0A9D2M8S0</accession>
<dbReference type="GO" id="GO:0006811">
    <property type="term" value="P:monoatomic ion transport"/>
    <property type="evidence" value="ECO:0007669"/>
    <property type="project" value="UniProtKB-KW"/>
</dbReference>
<keyword evidence="7" id="KW-1003">Cell membrane</keyword>
<organism evidence="14 15">
    <name type="scientific">Candidatus Flavonifractor intestinipullorum</name>
    <dbReference type="NCBI Taxonomy" id="2838587"/>
    <lineage>
        <taxon>Bacteria</taxon>
        <taxon>Bacillati</taxon>
        <taxon>Bacillota</taxon>
        <taxon>Clostridia</taxon>
        <taxon>Eubacteriales</taxon>
        <taxon>Oscillospiraceae</taxon>
        <taxon>Flavonifractor</taxon>
    </lineage>
</organism>
<reference evidence="14" key="1">
    <citation type="journal article" date="2021" name="PeerJ">
        <title>Extensive microbial diversity within the chicken gut microbiome revealed by metagenomics and culture.</title>
        <authorList>
            <person name="Gilroy R."/>
            <person name="Ravi A."/>
            <person name="Getino M."/>
            <person name="Pursley I."/>
            <person name="Horton D.L."/>
            <person name="Alikhan N.F."/>
            <person name="Baker D."/>
            <person name="Gharbi K."/>
            <person name="Hall N."/>
            <person name="Watson M."/>
            <person name="Adriaenssens E.M."/>
            <person name="Foster-Nyarko E."/>
            <person name="Jarju S."/>
            <person name="Secka A."/>
            <person name="Antonio M."/>
            <person name="Oren A."/>
            <person name="Chaudhuri R.R."/>
            <person name="La Ragione R."/>
            <person name="Hildebrand F."/>
            <person name="Pallen M.J."/>
        </authorList>
    </citation>
    <scope>NUCLEOTIDE SEQUENCE</scope>
    <source>
        <strain evidence="14">CHK189-11263</strain>
    </source>
</reference>
<name>A0A9D2M8S0_9FIRM</name>
<evidence type="ECO:0000313" key="15">
    <source>
        <dbReference type="Proteomes" id="UP000824208"/>
    </source>
</evidence>
<dbReference type="CDD" id="cd13138">
    <property type="entry name" value="MATE_yoeA_like"/>
    <property type="match status" value="1"/>
</dbReference>
<reference evidence="14" key="2">
    <citation type="submission" date="2021-04" db="EMBL/GenBank/DDBJ databases">
        <authorList>
            <person name="Gilroy R."/>
        </authorList>
    </citation>
    <scope>NUCLEOTIDE SEQUENCE</scope>
    <source>
        <strain evidence="14">CHK189-11263</strain>
    </source>
</reference>
<proteinExistence type="inferred from homology"/>
<feature type="transmembrane region" description="Helical" evidence="13">
    <location>
        <begin position="349"/>
        <end position="374"/>
    </location>
</feature>
<protein>
    <recommendedName>
        <fullName evidence="4">Probable multidrug resistance protein NorM</fullName>
    </recommendedName>
    <alternativeName>
        <fullName evidence="12">Multidrug-efflux transporter</fullName>
    </alternativeName>
</protein>
<evidence type="ECO:0000256" key="10">
    <source>
        <dbReference type="ARBA" id="ARBA00023065"/>
    </source>
</evidence>
<dbReference type="InterPro" id="IPR048279">
    <property type="entry name" value="MdtK-like"/>
</dbReference>
<dbReference type="GO" id="GO:0005886">
    <property type="term" value="C:plasma membrane"/>
    <property type="evidence" value="ECO:0007669"/>
    <property type="project" value="UniProtKB-SubCell"/>
</dbReference>
<evidence type="ECO:0000256" key="12">
    <source>
        <dbReference type="ARBA" id="ARBA00031636"/>
    </source>
</evidence>
<evidence type="ECO:0000256" key="5">
    <source>
        <dbReference type="ARBA" id="ARBA00022448"/>
    </source>
</evidence>
<evidence type="ECO:0000256" key="1">
    <source>
        <dbReference type="ARBA" id="ARBA00003408"/>
    </source>
</evidence>
<comment type="caution">
    <text evidence="14">The sequence shown here is derived from an EMBL/GenBank/DDBJ whole genome shotgun (WGS) entry which is preliminary data.</text>
</comment>
<feature type="transmembrane region" description="Helical" evidence="13">
    <location>
        <begin position="386"/>
        <end position="408"/>
    </location>
</feature>
<feature type="transmembrane region" description="Helical" evidence="13">
    <location>
        <begin position="12"/>
        <end position="31"/>
    </location>
</feature>
<evidence type="ECO:0000256" key="2">
    <source>
        <dbReference type="ARBA" id="ARBA00004651"/>
    </source>
</evidence>
<feature type="transmembrane region" description="Helical" evidence="13">
    <location>
        <begin position="163"/>
        <end position="186"/>
    </location>
</feature>
<dbReference type="GO" id="GO:0015297">
    <property type="term" value="F:antiporter activity"/>
    <property type="evidence" value="ECO:0007669"/>
    <property type="project" value="UniProtKB-KW"/>
</dbReference>
<feature type="transmembrane region" description="Helical" evidence="13">
    <location>
        <begin position="51"/>
        <end position="74"/>
    </location>
</feature>
<keyword evidence="9 13" id="KW-1133">Transmembrane helix</keyword>